<organism evidence="2 3">
    <name type="scientific">Candidatus Lloydbacteria bacterium CG22_combo_CG10-13_8_21_14_all_47_15</name>
    <dbReference type="NCBI Taxonomy" id="1974635"/>
    <lineage>
        <taxon>Bacteria</taxon>
        <taxon>Candidatus Lloydiibacteriota</taxon>
    </lineage>
</organism>
<comment type="caution">
    <text evidence="2">The sequence shown here is derived from an EMBL/GenBank/DDBJ whole genome shotgun (WGS) entry which is preliminary data.</text>
</comment>
<proteinExistence type="predicted"/>
<reference evidence="2 3" key="1">
    <citation type="submission" date="2017-09" db="EMBL/GenBank/DDBJ databases">
        <title>Depth-based differentiation of microbial function through sediment-hosted aquifers and enrichment of novel symbionts in the deep terrestrial subsurface.</title>
        <authorList>
            <person name="Probst A.J."/>
            <person name="Ladd B."/>
            <person name="Jarett J.K."/>
            <person name="Geller-Mcgrath D.E."/>
            <person name="Sieber C.M."/>
            <person name="Emerson J.B."/>
            <person name="Anantharaman K."/>
            <person name="Thomas B.C."/>
            <person name="Malmstrom R."/>
            <person name="Stieglmeier M."/>
            <person name="Klingl A."/>
            <person name="Woyke T."/>
            <person name="Ryan C.M."/>
            <person name="Banfield J.F."/>
        </authorList>
    </citation>
    <scope>NUCLEOTIDE SEQUENCE [LARGE SCALE GENOMIC DNA]</scope>
    <source>
        <strain evidence="2">CG22_combo_CG10-13_8_21_14_all_47_15</strain>
    </source>
</reference>
<evidence type="ECO:0000256" key="1">
    <source>
        <dbReference type="SAM" id="Phobius"/>
    </source>
</evidence>
<protein>
    <submittedName>
        <fullName evidence="2">Uncharacterized protein</fullName>
    </submittedName>
</protein>
<dbReference type="EMBL" id="PCTL01000001">
    <property type="protein sequence ID" value="PIP73996.1"/>
    <property type="molecule type" value="Genomic_DNA"/>
</dbReference>
<evidence type="ECO:0000313" key="2">
    <source>
        <dbReference type="EMBL" id="PIP73996.1"/>
    </source>
</evidence>
<dbReference type="Proteomes" id="UP000230638">
    <property type="component" value="Unassembled WGS sequence"/>
</dbReference>
<keyword evidence="1" id="KW-1133">Transmembrane helix</keyword>
<keyword evidence="1" id="KW-0812">Transmembrane</keyword>
<name>A0A2H0CVW8_9BACT</name>
<evidence type="ECO:0000313" key="3">
    <source>
        <dbReference type="Proteomes" id="UP000230638"/>
    </source>
</evidence>
<sequence length="286" mass="31813">MKDNKLNIYIIFLSIVSLFVGYGVYRSISDTGESLLNPVGEDTLATQEDVLPDTRAIPLDAVSGISGTGDGIFEVLPTGNELSRSEILVADAPDVNRPVVILASISPETQSIAEEKIASLAKELATNPESYNSWLELAAYRKVIGDFFGAIEIWEFLTRQWNGNIAYKNLGMTYHYDLPDYPRAESYLKQAIEKDQSYIPSYIELFNLYRFSYADKSEEADDALLSGLEQNPGNILLLSTLGDYYADIGDVENSRRYYENAITEAQKNGDDALIKQLSARIDTLSL</sequence>
<feature type="transmembrane region" description="Helical" evidence="1">
    <location>
        <begin position="6"/>
        <end position="25"/>
    </location>
</feature>
<accession>A0A2H0CVW8</accession>
<dbReference type="Gene3D" id="1.25.40.10">
    <property type="entry name" value="Tetratricopeptide repeat domain"/>
    <property type="match status" value="1"/>
</dbReference>
<gene>
    <name evidence="2" type="ORF">COW88_00265</name>
</gene>
<dbReference type="SUPFAM" id="SSF48452">
    <property type="entry name" value="TPR-like"/>
    <property type="match status" value="1"/>
</dbReference>
<dbReference type="InterPro" id="IPR011990">
    <property type="entry name" value="TPR-like_helical_dom_sf"/>
</dbReference>
<keyword evidence="1" id="KW-0472">Membrane</keyword>
<dbReference type="AlphaFoldDB" id="A0A2H0CVW8"/>